<evidence type="ECO:0008006" key="3">
    <source>
        <dbReference type="Google" id="ProtNLM"/>
    </source>
</evidence>
<dbReference type="AlphaFoldDB" id="A0A7Y6BVP3"/>
<organism evidence="1 2">
    <name type="scientific">Paenibacillus xylanilyticus</name>
    <dbReference type="NCBI Taxonomy" id="248903"/>
    <lineage>
        <taxon>Bacteria</taxon>
        <taxon>Bacillati</taxon>
        <taxon>Bacillota</taxon>
        <taxon>Bacilli</taxon>
        <taxon>Bacillales</taxon>
        <taxon>Paenibacillaceae</taxon>
        <taxon>Paenibacillus</taxon>
    </lineage>
</organism>
<proteinExistence type="predicted"/>
<reference evidence="1 2" key="1">
    <citation type="submission" date="2020-05" db="EMBL/GenBank/DDBJ databases">
        <title>Genome Sequencing of Type Strains.</title>
        <authorList>
            <person name="Lemaire J.F."/>
            <person name="Inderbitzin P."/>
            <person name="Gregorio O.A."/>
            <person name="Collins S.B."/>
            <person name="Wespe N."/>
            <person name="Knight-Connoni V."/>
        </authorList>
    </citation>
    <scope>NUCLEOTIDE SEQUENCE [LARGE SCALE GENOMIC DNA]</scope>
    <source>
        <strain evidence="1 2">LMG 21957</strain>
    </source>
</reference>
<dbReference type="RefSeq" id="WP_175395145.1">
    <property type="nucleotide sequence ID" value="NZ_JABMCB010000169.1"/>
</dbReference>
<keyword evidence="2" id="KW-1185">Reference proteome</keyword>
<dbReference type="Proteomes" id="UP000526125">
    <property type="component" value="Unassembled WGS sequence"/>
</dbReference>
<accession>A0A7Y6BVP3</accession>
<sequence length="171" mass="19935">MVIYTCPYCGVELKSENGAYYCCFCEMSITTEDAQENGERKQIPFLLSNVTSSDAEENTIQLMQRSTNDLILMLRLVRQKRANFYNYLRVLNKANEEQSDYQEHAAISGKDYEYWTRKAWVLENILRDRTGVFPEKITDDYLLSLSRRADKINGKSMKIRAKKQTIKDTQG</sequence>
<comment type="caution">
    <text evidence="1">The sequence shown here is derived from an EMBL/GenBank/DDBJ whole genome shotgun (WGS) entry which is preliminary data.</text>
</comment>
<dbReference type="EMBL" id="JABMCB010000169">
    <property type="protein sequence ID" value="NUU75316.1"/>
    <property type="molecule type" value="Genomic_DNA"/>
</dbReference>
<name>A0A7Y6BVP3_9BACL</name>
<evidence type="ECO:0000313" key="1">
    <source>
        <dbReference type="EMBL" id="NUU75316.1"/>
    </source>
</evidence>
<protein>
    <recommendedName>
        <fullName evidence="3">TFIIB-type zinc ribbon-containing protein</fullName>
    </recommendedName>
</protein>
<gene>
    <name evidence="1" type="ORF">HP552_08740</name>
</gene>
<evidence type="ECO:0000313" key="2">
    <source>
        <dbReference type="Proteomes" id="UP000526125"/>
    </source>
</evidence>